<comment type="caution">
    <text evidence="2">The sequence shown here is derived from an EMBL/GenBank/DDBJ whole genome shotgun (WGS) entry which is preliminary data.</text>
</comment>
<reference evidence="2 3" key="1">
    <citation type="journal article" date="2015" name="Environ. Microbiol.">
        <title>Genome analyses suggest the presence of polyploidy and recent human-driven expansions in eight global populations of the honeybee pathogen Nosema ceranae.</title>
        <authorList>
            <person name="Pelin A."/>
            <person name="Selman M."/>
            <person name="Aris-Brosou S."/>
            <person name="Farinelli L."/>
            <person name="Corradi N."/>
        </authorList>
    </citation>
    <scope>NUCLEOTIDE SEQUENCE [LARGE SCALE GENOMIC DNA]</scope>
    <source>
        <strain evidence="2 3">PA08 1199</strain>
    </source>
</reference>
<evidence type="ECO:0000313" key="3">
    <source>
        <dbReference type="Proteomes" id="UP000034350"/>
    </source>
</evidence>
<protein>
    <submittedName>
        <fullName evidence="2">Uncharacterized protein</fullName>
    </submittedName>
</protein>
<dbReference type="VEuPathDB" id="MicrosporidiaDB:G9O61_00g014340"/>
<name>A0A0F9WBB4_9MICR</name>
<keyword evidence="1" id="KW-1133">Transmembrane helix</keyword>
<dbReference type="GeneID" id="36318592"/>
<dbReference type="EMBL" id="JPQZ01000104">
    <property type="protein sequence ID" value="KKO74185.1"/>
    <property type="molecule type" value="Genomic_DNA"/>
</dbReference>
<accession>A0A0F9WBB4</accession>
<evidence type="ECO:0000256" key="1">
    <source>
        <dbReference type="SAM" id="Phobius"/>
    </source>
</evidence>
<keyword evidence="1" id="KW-0472">Membrane</keyword>
<feature type="transmembrane region" description="Helical" evidence="1">
    <location>
        <begin position="87"/>
        <end position="111"/>
    </location>
</feature>
<dbReference type="VEuPathDB" id="MicrosporidiaDB:AAJ76_1040002095"/>
<sequence>MFYLFFVAINSTIMVEETDIRSMELLYGDSYLYNENYKYLKPNTGGTKYFDNPAERTIYLIDIEHTGEKTKIEGQKDVLLDSDMINKIAVCLVVCFFIFLVIISFLLILYVKISIKNFASFQFTS</sequence>
<dbReference type="AlphaFoldDB" id="A0A0F9WBB4"/>
<organism evidence="2 3">
    <name type="scientific">Vairimorpha ceranae</name>
    <dbReference type="NCBI Taxonomy" id="40302"/>
    <lineage>
        <taxon>Eukaryota</taxon>
        <taxon>Fungi</taxon>
        <taxon>Fungi incertae sedis</taxon>
        <taxon>Microsporidia</taxon>
        <taxon>Nosematidae</taxon>
        <taxon>Vairimorpha</taxon>
    </lineage>
</organism>
<dbReference type="Proteomes" id="UP000034350">
    <property type="component" value="Unassembled WGS sequence"/>
</dbReference>
<proteinExistence type="predicted"/>
<evidence type="ECO:0000313" key="2">
    <source>
        <dbReference type="EMBL" id="KKO74185.1"/>
    </source>
</evidence>
<dbReference type="RefSeq" id="XP_024329927.1">
    <property type="nucleotide sequence ID" value="XM_024473695.1"/>
</dbReference>
<keyword evidence="1" id="KW-0812">Transmembrane</keyword>
<gene>
    <name evidence="2" type="ORF">AAJ76_1040002095</name>
</gene>
<keyword evidence="3" id="KW-1185">Reference proteome</keyword>